<dbReference type="Pfam" id="PF13193">
    <property type="entry name" value="AMP-binding_C"/>
    <property type="match status" value="1"/>
</dbReference>
<dbReference type="Proteomes" id="UP000741013">
    <property type="component" value="Unassembled WGS sequence"/>
</dbReference>
<evidence type="ECO:0000259" key="3">
    <source>
        <dbReference type="Pfam" id="PF00501"/>
    </source>
</evidence>
<organism evidence="5 6">
    <name type="scientific">Amycolatopsis magusensis</name>
    <dbReference type="NCBI Taxonomy" id="882444"/>
    <lineage>
        <taxon>Bacteria</taxon>
        <taxon>Bacillati</taxon>
        <taxon>Actinomycetota</taxon>
        <taxon>Actinomycetes</taxon>
        <taxon>Pseudonocardiales</taxon>
        <taxon>Pseudonocardiaceae</taxon>
        <taxon>Amycolatopsis</taxon>
    </lineage>
</organism>
<dbReference type="InterPro" id="IPR045851">
    <property type="entry name" value="AMP-bd_C_sf"/>
</dbReference>
<dbReference type="InterPro" id="IPR020845">
    <property type="entry name" value="AMP-binding_CS"/>
</dbReference>
<sequence length="489" mass="52364">MLNVPELFAATARRSPCRPFLVELTGSGREVITYGQAWRRVSALMTVLTGHGVRPGTRVVVVLPNQAELVHLWLAVLALGATLVPLDPRLTEAELRALVRHADPVLLVRPPGRALRTDRPVLHSGQDWGEATPVPSRVDTASPAVVLYTSGSTGRPKGCLLPHSSFVAPAAHMADRLRLTEDDVLLHVLPLHHMAGLSFLTTAVTAGASVALVPRFSGTRFWAQAEASGATVFRHLGEMLAVLCARPRADAERNHRLRLAYGAGATPAVAGEFTSRFGVPTVEGYGMSETNTVFCGTPEDSRPGTLGDPLPHIRFRLVDAGGEVRGRGVGELQVGRNPALFGGYLGAPELTAAAFDDGWYRTGDLVARGADGALRFVRRITDSIRRRGENIDPAEIEQVAESFPGVRRAAAVGVPAEVGGVDIMLYLEPVPGESVSTAAVLTLCIERLATFKLPRYLELVDRLPLTATQKIDKVALRRSSAARFGAVAR</sequence>
<keyword evidence="6" id="KW-1185">Reference proteome</keyword>
<dbReference type="PROSITE" id="PS00455">
    <property type="entry name" value="AMP_BINDING"/>
    <property type="match status" value="1"/>
</dbReference>
<dbReference type="InterPro" id="IPR025110">
    <property type="entry name" value="AMP-bd_C"/>
</dbReference>
<feature type="domain" description="AMP-dependent synthetase/ligase" evidence="3">
    <location>
        <begin position="8"/>
        <end position="345"/>
    </location>
</feature>
<dbReference type="InterPro" id="IPR000873">
    <property type="entry name" value="AMP-dep_synth/lig_dom"/>
</dbReference>
<dbReference type="InterPro" id="IPR042099">
    <property type="entry name" value="ANL_N_sf"/>
</dbReference>
<evidence type="ECO:0000313" key="5">
    <source>
        <dbReference type="EMBL" id="MBP2184858.1"/>
    </source>
</evidence>
<dbReference type="SUPFAM" id="SSF56801">
    <property type="entry name" value="Acetyl-CoA synthetase-like"/>
    <property type="match status" value="1"/>
</dbReference>
<gene>
    <name evidence="5" type="ORF">JOM49_006384</name>
</gene>
<reference evidence="5 6" key="1">
    <citation type="submission" date="2021-03" db="EMBL/GenBank/DDBJ databases">
        <title>Sequencing the genomes of 1000 actinobacteria strains.</title>
        <authorList>
            <person name="Klenk H.-P."/>
        </authorList>
    </citation>
    <scope>NUCLEOTIDE SEQUENCE [LARGE SCALE GENOMIC DNA]</scope>
    <source>
        <strain evidence="5 6">DSM 45510</strain>
    </source>
</reference>
<evidence type="ECO:0000259" key="4">
    <source>
        <dbReference type="Pfam" id="PF13193"/>
    </source>
</evidence>
<protein>
    <submittedName>
        <fullName evidence="5">Acyl-CoA synthetase (AMP-forming)/AMP-acid ligase II</fullName>
    </submittedName>
</protein>
<dbReference type="Pfam" id="PF00501">
    <property type="entry name" value="AMP-binding"/>
    <property type="match status" value="1"/>
</dbReference>
<dbReference type="Gene3D" id="3.40.50.12780">
    <property type="entry name" value="N-terminal domain of ligase-like"/>
    <property type="match status" value="1"/>
</dbReference>
<evidence type="ECO:0000256" key="2">
    <source>
        <dbReference type="ARBA" id="ARBA00022598"/>
    </source>
</evidence>
<accession>A0ABS4PZX5</accession>
<dbReference type="RefSeq" id="WP_209667816.1">
    <property type="nucleotide sequence ID" value="NZ_JAGGMS010000001.1"/>
</dbReference>
<proteinExistence type="inferred from homology"/>
<dbReference type="GO" id="GO:0016874">
    <property type="term" value="F:ligase activity"/>
    <property type="evidence" value="ECO:0007669"/>
    <property type="project" value="UniProtKB-KW"/>
</dbReference>
<comment type="caution">
    <text evidence="5">The sequence shown here is derived from an EMBL/GenBank/DDBJ whole genome shotgun (WGS) entry which is preliminary data.</text>
</comment>
<dbReference type="PANTHER" id="PTHR43201:SF5">
    <property type="entry name" value="MEDIUM-CHAIN ACYL-COA LIGASE ACSF2, MITOCHONDRIAL"/>
    <property type="match status" value="1"/>
</dbReference>
<dbReference type="Gene3D" id="3.30.300.30">
    <property type="match status" value="1"/>
</dbReference>
<name>A0ABS4PZX5_9PSEU</name>
<keyword evidence="2 5" id="KW-0436">Ligase</keyword>
<comment type="similarity">
    <text evidence="1">Belongs to the ATP-dependent AMP-binding enzyme family.</text>
</comment>
<dbReference type="EMBL" id="JAGGMS010000001">
    <property type="protein sequence ID" value="MBP2184858.1"/>
    <property type="molecule type" value="Genomic_DNA"/>
</dbReference>
<evidence type="ECO:0000256" key="1">
    <source>
        <dbReference type="ARBA" id="ARBA00006432"/>
    </source>
</evidence>
<evidence type="ECO:0000313" key="6">
    <source>
        <dbReference type="Proteomes" id="UP000741013"/>
    </source>
</evidence>
<dbReference type="PANTHER" id="PTHR43201">
    <property type="entry name" value="ACYL-COA SYNTHETASE"/>
    <property type="match status" value="1"/>
</dbReference>
<feature type="domain" description="AMP-binding enzyme C-terminal" evidence="4">
    <location>
        <begin position="395"/>
        <end position="470"/>
    </location>
</feature>